<proteinExistence type="predicted"/>
<gene>
    <name evidence="3" type="ORF">GCM10011366_30140</name>
</gene>
<feature type="region of interest" description="Disordered" evidence="1">
    <location>
        <begin position="1"/>
        <end position="22"/>
    </location>
</feature>
<dbReference type="AlphaFoldDB" id="A0A917BWN5"/>
<comment type="caution">
    <text evidence="3">The sequence shown here is derived from an EMBL/GenBank/DDBJ whole genome shotgun (WGS) entry which is preliminary data.</text>
</comment>
<dbReference type="Proteomes" id="UP000605670">
    <property type="component" value="Unassembled WGS sequence"/>
</dbReference>
<keyword evidence="4" id="KW-1185">Reference proteome</keyword>
<feature type="domain" description="Cell wall-active antibiotics response LiaF-like C-terminal" evidence="2">
    <location>
        <begin position="98"/>
        <end position="162"/>
    </location>
</feature>
<protein>
    <recommendedName>
        <fullName evidence="2">Cell wall-active antibiotics response LiaF-like C-terminal domain-containing protein</fullName>
    </recommendedName>
</protein>
<evidence type="ECO:0000256" key="1">
    <source>
        <dbReference type="SAM" id="MobiDB-lite"/>
    </source>
</evidence>
<evidence type="ECO:0000313" key="3">
    <source>
        <dbReference type="EMBL" id="GGF60285.1"/>
    </source>
</evidence>
<sequence>MLLSGSPRYGVGMTQHGGEQERRDWLATPFQDRSDAAFQPVPPPIPGPETPGAGLPEVVPQASVPVWAAQPAPAPARVQGDQIVAVFGDTQRTGLWTAAQRTTVLSAFGDTRLDLREVIRPGETLEIESWTLFGDVRVVVPPGTEVVVSGGTLFGDVKTERDPRESVAPTGARLVLKGYTLFGDVRVREAGPDTGKPPRGWRWTARR</sequence>
<reference evidence="3" key="1">
    <citation type="journal article" date="2014" name="Int. J. Syst. Evol. Microbiol.">
        <title>Complete genome sequence of Corynebacterium casei LMG S-19264T (=DSM 44701T), isolated from a smear-ripened cheese.</title>
        <authorList>
            <consortium name="US DOE Joint Genome Institute (JGI-PGF)"/>
            <person name="Walter F."/>
            <person name="Albersmeier A."/>
            <person name="Kalinowski J."/>
            <person name="Ruckert C."/>
        </authorList>
    </citation>
    <scope>NUCLEOTIDE SEQUENCE</scope>
    <source>
        <strain evidence="3">CGMCC 1.12160</strain>
    </source>
</reference>
<evidence type="ECO:0000313" key="4">
    <source>
        <dbReference type="Proteomes" id="UP000605670"/>
    </source>
</evidence>
<organism evidence="3 4">
    <name type="scientific">Ornithinimicrobium tianjinense</name>
    <dbReference type="NCBI Taxonomy" id="1195761"/>
    <lineage>
        <taxon>Bacteria</taxon>
        <taxon>Bacillati</taxon>
        <taxon>Actinomycetota</taxon>
        <taxon>Actinomycetes</taxon>
        <taxon>Micrococcales</taxon>
        <taxon>Ornithinimicrobiaceae</taxon>
        <taxon>Ornithinimicrobium</taxon>
    </lineage>
</organism>
<name>A0A917BWN5_9MICO</name>
<dbReference type="Pfam" id="PF09922">
    <property type="entry name" value="LiaF-like_C"/>
    <property type="match status" value="1"/>
</dbReference>
<reference evidence="3" key="2">
    <citation type="submission" date="2020-09" db="EMBL/GenBank/DDBJ databases">
        <authorList>
            <person name="Sun Q."/>
            <person name="Zhou Y."/>
        </authorList>
    </citation>
    <scope>NUCLEOTIDE SEQUENCE</scope>
    <source>
        <strain evidence="3">CGMCC 1.12160</strain>
    </source>
</reference>
<dbReference type="InterPro" id="IPR024425">
    <property type="entry name" value="LiaF-like_C"/>
</dbReference>
<accession>A0A917BWN5</accession>
<dbReference type="PANTHER" id="PTHR40763:SF5">
    <property type="entry name" value="MEMBRANE PROTEIN"/>
    <property type="match status" value="1"/>
</dbReference>
<evidence type="ECO:0000259" key="2">
    <source>
        <dbReference type="Pfam" id="PF09922"/>
    </source>
</evidence>
<dbReference type="PANTHER" id="PTHR40763">
    <property type="entry name" value="MEMBRANE PROTEIN-RELATED"/>
    <property type="match status" value="1"/>
</dbReference>
<dbReference type="EMBL" id="BMEM01000007">
    <property type="protein sequence ID" value="GGF60285.1"/>
    <property type="molecule type" value="Genomic_DNA"/>
</dbReference>